<dbReference type="GeneID" id="60683925"/>
<dbReference type="EMBL" id="MBEV02000005">
    <property type="protein sequence ID" value="MUP05258.1"/>
    <property type="molecule type" value="Genomic_DNA"/>
</dbReference>
<evidence type="ECO:0000313" key="6">
    <source>
        <dbReference type="Proteomes" id="UP000436911"/>
    </source>
</evidence>
<evidence type="ECO:0000313" key="5">
    <source>
        <dbReference type="Proteomes" id="UP000175993"/>
    </source>
</evidence>
<dbReference type="InterPro" id="IPR011009">
    <property type="entry name" value="Kinase-like_dom_sf"/>
</dbReference>
<dbReference type="Gene3D" id="3.90.1200.10">
    <property type="match status" value="1"/>
</dbReference>
<reference evidence="3 5" key="2">
    <citation type="submission" date="2019-11" db="EMBL/GenBank/DDBJ databases">
        <title>Whole-genome sequencing of Allorhizobium vitis.</title>
        <authorList>
            <person name="Gan H.M."/>
            <person name="Savka M.A."/>
        </authorList>
    </citation>
    <scope>NUCLEOTIDE SEQUENCE [LARGE SCALE GENOMIC DNA]</scope>
    <source>
        <strain evidence="3 5">AB4</strain>
    </source>
</reference>
<dbReference type="GO" id="GO:0016740">
    <property type="term" value="F:transferase activity"/>
    <property type="evidence" value="ECO:0007669"/>
    <property type="project" value="UniProtKB-KW"/>
</dbReference>
<dbReference type="Proteomes" id="UP000175993">
    <property type="component" value="Unassembled WGS sequence"/>
</dbReference>
<dbReference type="InterPro" id="IPR002575">
    <property type="entry name" value="Aminoglycoside_PTrfase"/>
</dbReference>
<dbReference type="EMBL" id="WPHR01000010">
    <property type="protein sequence ID" value="MUZ73756.1"/>
    <property type="molecule type" value="Genomic_DNA"/>
</dbReference>
<gene>
    <name evidence="3" type="ORF">BBI04_010535</name>
    <name evidence="2" type="ORF">DXT89_20625</name>
    <name evidence="4" type="ORF">GOZ90_13795</name>
</gene>
<dbReference type="Proteomes" id="UP000477951">
    <property type="component" value="Unassembled WGS sequence"/>
</dbReference>
<reference evidence="4 7" key="3">
    <citation type="submission" date="2019-12" db="EMBL/GenBank/DDBJ databases">
        <title>Whole-genome sequencing of Allorhizobium vitis.</title>
        <authorList>
            <person name="Gan H.M."/>
            <person name="Szegedi E."/>
            <person name="Burr T."/>
            <person name="Savka M.A."/>
        </authorList>
    </citation>
    <scope>NUCLEOTIDE SEQUENCE [LARGE SCALE GENOMIC DNA]</scope>
    <source>
        <strain evidence="4 7">CG516</strain>
    </source>
</reference>
<feature type="domain" description="Aminoglycoside phosphotransferase" evidence="1">
    <location>
        <begin position="62"/>
        <end position="267"/>
    </location>
</feature>
<sequence length="321" mass="35859">MKPLGTPDNEDEARVERALSRFTTLPLHTLTYRVALPAVASPSYHAVESVTFDIAPDGTEPTLFLKVAGDETKELVDDAISFAAATRLHDLGFSPKPIACSPPDRAMLWERLGQGWRAAKIDDLMHEAPVLQLIKMQKAIAAGPLLGRPWSVFEGIDGLWAIMQTLQAPLPGDASWMYAWTRTLHSAISAAGVDFCAAHGDPHSSNVMIGASGQLQLVDFDMAGDMDPYYQLGVQMNELYQFESQMKPLLEMHDGAFSTKAFARCRLYAAADDFYWALRSMLLEMRSPRRSVEFLKYAEWRFLRCRMLLGRPGFEELVRSI</sequence>
<name>A0A109CLQ1_AGRVI</name>
<evidence type="ECO:0000313" key="2">
    <source>
        <dbReference type="EMBL" id="KAA3523364.1"/>
    </source>
</evidence>
<evidence type="ECO:0000313" key="3">
    <source>
        <dbReference type="EMBL" id="MUP05258.1"/>
    </source>
</evidence>
<keyword evidence="2" id="KW-0808">Transferase</keyword>
<organism evidence="2 6">
    <name type="scientific">Agrobacterium vitis</name>
    <name type="common">Rhizobium vitis</name>
    <dbReference type="NCBI Taxonomy" id="373"/>
    <lineage>
        <taxon>Bacteria</taxon>
        <taxon>Pseudomonadati</taxon>
        <taxon>Pseudomonadota</taxon>
        <taxon>Alphaproteobacteria</taxon>
        <taxon>Hyphomicrobiales</taxon>
        <taxon>Rhizobiaceae</taxon>
        <taxon>Rhizobium/Agrobacterium group</taxon>
        <taxon>Agrobacterium</taxon>
    </lineage>
</organism>
<evidence type="ECO:0000313" key="4">
    <source>
        <dbReference type="EMBL" id="MUZ73756.1"/>
    </source>
</evidence>
<protein>
    <submittedName>
        <fullName evidence="2 3">Phosphotransferase</fullName>
    </submittedName>
</protein>
<dbReference type="AlphaFoldDB" id="A0A109CLQ1"/>
<evidence type="ECO:0000313" key="7">
    <source>
        <dbReference type="Proteomes" id="UP000477951"/>
    </source>
</evidence>
<dbReference type="Proteomes" id="UP000436911">
    <property type="component" value="Unassembled WGS sequence"/>
</dbReference>
<dbReference type="EMBL" id="QUSG01000017">
    <property type="protein sequence ID" value="KAA3523364.1"/>
    <property type="molecule type" value="Genomic_DNA"/>
</dbReference>
<reference evidence="2 6" key="1">
    <citation type="submission" date="2018-08" db="EMBL/GenBank/DDBJ databases">
        <title>Genome sequencing of Agrobacterium vitis strain ICMP 10754.</title>
        <authorList>
            <person name="Visnovsky S.B."/>
            <person name="Pitman A.R."/>
        </authorList>
    </citation>
    <scope>NUCLEOTIDE SEQUENCE [LARGE SCALE GENOMIC DNA]</scope>
    <source>
        <strain evidence="2 6">ICMP 10754</strain>
    </source>
</reference>
<dbReference type="SUPFAM" id="SSF56112">
    <property type="entry name" value="Protein kinase-like (PK-like)"/>
    <property type="match status" value="1"/>
</dbReference>
<dbReference type="Pfam" id="PF01636">
    <property type="entry name" value="APH"/>
    <property type="match status" value="1"/>
</dbReference>
<dbReference type="OrthoDB" id="179763at2"/>
<comment type="caution">
    <text evidence="2">The sequence shown here is derived from an EMBL/GenBank/DDBJ whole genome shotgun (WGS) entry which is preliminary data.</text>
</comment>
<dbReference type="RefSeq" id="WP_060719982.1">
    <property type="nucleotide sequence ID" value="NZ_CP118261.1"/>
</dbReference>
<accession>A0A109CLQ1</accession>
<evidence type="ECO:0000259" key="1">
    <source>
        <dbReference type="Pfam" id="PF01636"/>
    </source>
</evidence>
<proteinExistence type="predicted"/>